<dbReference type="SUPFAM" id="SSF54060">
    <property type="entry name" value="His-Me finger endonucleases"/>
    <property type="match status" value="1"/>
</dbReference>
<feature type="domain" description="HNH nuclease" evidence="2">
    <location>
        <begin position="69"/>
        <end position="97"/>
    </location>
</feature>
<dbReference type="InterPro" id="IPR010902">
    <property type="entry name" value="NUMOD4"/>
</dbReference>
<dbReference type="GO" id="GO:0016788">
    <property type="term" value="F:hydrolase activity, acting on ester bonds"/>
    <property type="evidence" value="ECO:0007669"/>
    <property type="project" value="InterPro"/>
</dbReference>
<keyword evidence="3" id="KW-0540">Nuclease</keyword>
<proteinExistence type="predicted"/>
<gene>
    <name evidence="3" type="ORF">Klosneuvirus_1_4</name>
</gene>
<protein>
    <submittedName>
        <fullName evidence="3">HNH endonuclease</fullName>
    </submittedName>
</protein>
<dbReference type="Gene3D" id="1.10.10.10">
    <property type="entry name" value="Winged helix-like DNA-binding domain superfamily/Winged helix DNA-binding domain"/>
    <property type="match status" value="1"/>
</dbReference>
<keyword evidence="3" id="KW-0255">Endonuclease</keyword>
<sequence length="203" mass="23568">MEEWKKIPNFSNYLASKSGNIKNNITQQTLNPSSKVGYISVHISNDQGKSKSIGIHILVAKTWIPNPENKPTVNHINKKRNDNRVDNLEWATHQEQAKHRIEFNKQNNIKINANTGRPLWKCNLETKEKIQLYKTLKDAANDVTSDANKISKAARGIIQSAYGFYWIYDDLDKKDKPNEKWKIYKKIRKNIYYISNCGHVKNI</sequence>
<evidence type="ECO:0000313" key="3">
    <source>
        <dbReference type="EMBL" id="ARF11147.1"/>
    </source>
</evidence>
<evidence type="ECO:0000259" key="2">
    <source>
        <dbReference type="Pfam" id="PF13392"/>
    </source>
</evidence>
<dbReference type="Gene3D" id="3.90.75.20">
    <property type="match status" value="1"/>
</dbReference>
<organism evidence="3">
    <name type="scientific">Klosneuvirus KNV1</name>
    <dbReference type="NCBI Taxonomy" id="1977640"/>
    <lineage>
        <taxon>Viruses</taxon>
        <taxon>Varidnaviria</taxon>
        <taxon>Bamfordvirae</taxon>
        <taxon>Nucleocytoviricota</taxon>
        <taxon>Megaviricetes</taxon>
        <taxon>Imitervirales</taxon>
        <taxon>Mimiviridae</taxon>
        <taxon>Klosneuvirinae</taxon>
        <taxon>Klosneuvirus</taxon>
    </lineage>
</organism>
<dbReference type="InterPro" id="IPR036388">
    <property type="entry name" value="WH-like_DNA-bd_sf"/>
</dbReference>
<dbReference type="Pfam" id="PF13392">
    <property type="entry name" value="HNH_3"/>
    <property type="match status" value="1"/>
</dbReference>
<keyword evidence="3" id="KW-0378">Hydrolase</keyword>
<dbReference type="InterPro" id="IPR044925">
    <property type="entry name" value="His-Me_finger_sf"/>
</dbReference>
<reference evidence="3" key="1">
    <citation type="journal article" date="2017" name="Science">
        <title>Giant viruses with an expanded complement of translation system components.</title>
        <authorList>
            <person name="Schulz F."/>
            <person name="Yutin N."/>
            <person name="Ivanova N.N."/>
            <person name="Ortega D.R."/>
            <person name="Lee T.K."/>
            <person name="Vierheilig J."/>
            <person name="Daims H."/>
            <person name="Horn M."/>
            <person name="Wagner M."/>
            <person name="Jensen G.J."/>
            <person name="Kyrpides N.C."/>
            <person name="Koonin E.V."/>
            <person name="Woyke T."/>
        </authorList>
    </citation>
    <scope>NUCLEOTIDE SEQUENCE</scope>
    <source>
        <strain evidence="3">KNV1</strain>
    </source>
</reference>
<dbReference type="Pfam" id="PF07463">
    <property type="entry name" value="NUMOD4"/>
    <property type="match status" value="1"/>
</dbReference>
<name>A0A1V0SHF5_9VIRU</name>
<feature type="domain" description="NUMOD4" evidence="1">
    <location>
        <begin position="2"/>
        <end position="43"/>
    </location>
</feature>
<dbReference type="InterPro" id="IPR003615">
    <property type="entry name" value="HNH_nuc"/>
</dbReference>
<evidence type="ECO:0000259" key="1">
    <source>
        <dbReference type="Pfam" id="PF07463"/>
    </source>
</evidence>
<accession>A0A1V0SHF5</accession>
<dbReference type="EMBL" id="KY684108">
    <property type="protein sequence ID" value="ARF11147.1"/>
    <property type="molecule type" value="Genomic_DNA"/>
</dbReference>
<dbReference type="GO" id="GO:0004519">
    <property type="term" value="F:endonuclease activity"/>
    <property type="evidence" value="ECO:0007669"/>
    <property type="project" value="UniProtKB-KW"/>
</dbReference>